<dbReference type="RefSeq" id="WP_154806361.1">
    <property type="nucleotide sequence ID" value="NZ_BHZC01000001.1"/>
</dbReference>
<dbReference type="Proteomes" id="UP000287830">
    <property type="component" value="Unassembled WGS sequence"/>
</dbReference>
<dbReference type="GeneID" id="95620121"/>
<evidence type="ECO:0000313" key="2">
    <source>
        <dbReference type="EMBL" id="GCD33363.1"/>
    </source>
</evidence>
<dbReference type="EMBL" id="BHZC01000001">
    <property type="protein sequence ID" value="GCD33363.1"/>
    <property type="molecule type" value="Genomic_DNA"/>
</dbReference>
<comment type="caution">
    <text evidence="2">The sequence shown here is derived from an EMBL/GenBank/DDBJ whole genome shotgun (WGS) entry which is preliminary data.</text>
</comment>
<name>A0A7U9KRN0_9ACTN</name>
<protein>
    <submittedName>
        <fullName evidence="2">Uncharacterized protein</fullName>
    </submittedName>
</protein>
<sequence length="89" mass="9841">MTRHDLLLKKETRSRREPGGHEATFTTRAGEVKVGNLSLQGSGTYRLYSSTLSSPHGSPRISVNVRPWNDDDNYTTLNPSVEGPSVTVR</sequence>
<reference evidence="2 3" key="1">
    <citation type="submission" date="2018-11" db="EMBL/GenBank/DDBJ databases">
        <title>Whole genome sequence of Streptomyces chrestomyceticus NBRC 13444(T).</title>
        <authorList>
            <person name="Komaki H."/>
            <person name="Tamura T."/>
        </authorList>
    </citation>
    <scope>NUCLEOTIDE SEQUENCE [LARGE SCALE GENOMIC DNA]</scope>
    <source>
        <strain evidence="2 3">NBRC 13444</strain>
    </source>
</reference>
<proteinExistence type="predicted"/>
<accession>A0A7U9KRN0</accession>
<dbReference type="OrthoDB" id="8871309at2"/>
<dbReference type="AlphaFoldDB" id="A0A7U9KRN0"/>
<feature type="region of interest" description="Disordered" evidence="1">
    <location>
        <begin position="1"/>
        <end position="26"/>
    </location>
</feature>
<organism evidence="2 3">
    <name type="scientific">Streptomyces chrestomyceticus JCM 4735</name>
    <dbReference type="NCBI Taxonomy" id="1306181"/>
    <lineage>
        <taxon>Bacteria</taxon>
        <taxon>Bacillati</taxon>
        <taxon>Actinomycetota</taxon>
        <taxon>Actinomycetes</taxon>
        <taxon>Kitasatosporales</taxon>
        <taxon>Streptomycetaceae</taxon>
        <taxon>Streptomyces</taxon>
    </lineage>
</organism>
<feature type="compositionally biased region" description="Basic and acidic residues" evidence="1">
    <location>
        <begin position="1"/>
        <end position="20"/>
    </location>
</feature>
<evidence type="ECO:0000313" key="3">
    <source>
        <dbReference type="Proteomes" id="UP000287830"/>
    </source>
</evidence>
<evidence type="ECO:0000256" key="1">
    <source>
        <dbReference type="SAM" id="MobiDB-lite"/>
    </source>
</evidence>
<gene>
    <name evidence="2" type="ORF">OEIGOIKO_01082</name>
</gene>